<comment type="caution">
    <text evidence="5">The sequence shown here is derived from an EMBL/GenBank/DDBJ whole genome shotgun (WGS) entry which is preliminary data.</text>
</comment>
<dbReference type="SUPFAM" id="SSF49695">
    <property type="entry name" value="gamma-Crystallin-like"/>
    <property type="match status" value="1"/>
</dbReference>
<feature type="chain" id="PRO_5046116385" evidence="3">
    <location>
        <begin position="29"/>
        <end position="210"/>
    </location>
</feature>
<comment type="similarity">
    <text evidence="1">Belongs to the beta/gamma-crystallin family.</text>
</comment>
<evidence type="ECO:0000256" key="2">
    <source>
        <dbReference type="ARBA" id="ARBA00022737"/>
    </source>
</evidence>
<evidence type="ECO:0000313" key="6">
    <source>
        <dbReference type="Proteomes" id="UP001169063"/>
    </source>
</evidence>
<evidence type="ECO:0000256" key="3">
    <source>
        <dbReference type="SAM" id="SignalP"/>
    </source>
</evidence>
<feature type="domain" description="Beta/gamma crystallin 'Greek key'" evidence="4">
    <location>
        <begin position="126"/>
        <end position="166"/>
    </location>
</feature>
<dbReference type="EMBL" id="JAUKTR010000002">
    <property type="protein sequence ID" value="MDO1558820.1"/>
    <property type="molecule type" value="Genomic_DNA"/>
</dbReference>
<name>A0ABT8SJS3_9CAUL</name>
<dbReference type="Gene3D" id="2.30.60.10">
    <property type="entry name" value="Cyanovirin-N"/>
    <property type="match status" value="1"/>
</dbReference>
<sequence length="210" mass="23365">MSARITASIGAAALALAAAAATPQAASAQEYGHRDPYGPRGDYQQLCRNISERGNMISAYCPGAGGRWQSSTINRANCRDGRVEVVNGVLACANWGRDGRRDDDRWDRRDDRRDDRWDDRRGGRGRGIVVYEHAGFQGRSMSFRGAIVDLRETGMNDRISSMEVRGTWLACSDSHFRGQCRTFTGRVYDLRQQGFNDRISSLRPAGGGRW</sequence>
<dbReference type="Proteomes" id="UP001169063">
    <property type="component" value="Unassembled WGS sequence"/>
</dbReference>
<dbReference type="InterPro" id="IPR001064">
    <property type="entry name" value="Beta/gamma_crystallin"/>
</dbReference>
<gene>
    <name evidence="5" type="ORF">Q0812_05200</name>
</gene>
<dbReference type="Pfam" id="PF00030">
    <property type="entry name" value="Crystall"/>
    <property type="match status" value="1"/>
</dbReference>
<accession>A0ABT8SJS3</accession>
<dbReference type="SUPFAM" id="SSF51322">
    <property type="entry name" value="Cyanovirin-N"/>
    <property type="match status" value="1"/>
</dbReference>
<keyword evidence="3" id="KW-0732">Signal</keyword>
<evidence type="ECO:0000259" key="4">
    <source>
        <dbReference type="PROSITE" id="PS50915"/>
    </source>
</evidence>
<dbReference type="SMART" id="SM00247">
    <property type="entry name" value="XTALbg"/>
    <property type="match status" value="1"/>
</dbReference>
<protein>
    <submittedName>
        <fullName evidence="5">Beta/gamma crystallin-related protein</fullName>
    </submittedName>
</protein>
<keyword evidence="6" id="KW-1185">Reference proteome</keyword>
<proteinExistence type="inferred from homology"/>
<organism evidence="5 6">
    <name type="scientific">Peiella sedimenti</name>
    <dbReference type="NCBI Taxonomy" id="3061083"/>
    <lineage>
        <taxon>Bacteria</taxon>
        <taxon>Pseudomonadati</taxon>
        <taxon>Pseudomonadota</taxon>
        <taxon>Alphaproteobacteria</taxon>
        <taxon>Caulobacterales</taxon>
        <taxon>Caulobacteraceae</taxon>
        <taxon>Peiella</taxon>
    </lineage>
</organism>
<evidence type="ECO:0000256" key="1">
    <source>
        <dbReference type="ARBA" id="ARBA00009646"/>
    </source>
</evidence>
<dbReference type="Gene3D" id="2.60.20.10">
    <property type="entry name" value="Crystallins"/>
    <property type="match status" value="1"/>
</dbReference>
<dbReference type="PROSITE" id="PS50915">
    <property type="entry name" value="CRYSTALLIN_BETA_GAMMA"/>
    <property type="match status" value="1"/>
</dbReference>
<reference evidence="5" key="1">
    <citation type="submission" date="2023-07" db="EMBL/GenBank/DDBJ databases">
        <title>Brevundimonas soil sp. nov., isolated from the soil of chemical plant.</title>
        <authorList>
            <person name="Wu N."/>
        </authorList>
    </citation>
    <scope>NUCLEOTIDE SEQUENCE</scope>
    <source>
        <strain evidence="5">XZ-24</strain>
    </source>
</reference>
<evidence type="ECO:0000313" key="5">
    <source>
        <dbReference type="EMBL" id="MDO1558820.1"/>
    </source>
</evidence>
<dbReference type="InterPro" id="IPR036673">
    <property type="entry name" value="Cyanovirin-N_sf"/>
</dbReference>
<keyword evidence="2" id="KW-0677">Repeat</keyword>
<dbReference type="InterPro" id="IPR011024">
    <property type="entry name" value="G_crystallin-like"/>
</dbReference>
<feature type="signal peptide" evidence="3">
    <location>
        <begin position="1"/>
        <end position="28"/>
    </location>
</feature>
<dbReference type="RefSeq" id="WP_302109256.1">
    <property type="nucleotide sequence ID" value="NZ_JAUKTR010000002.1"/>
</dbReference>